<accession>A0A858PZC6</accession>
<protein>
    <submittedName>
        <fullName evidence="1">Uncharacterized protein</fullName>
    </submittedName>
</protein>
<dbReference type="AlphaFoldDB" id="A0A858PZC6"/>
<dbReference type="KEGG" id="aplt:ANPL_04560"/>
<dbReference type="EMBL" id="CP046391">
    <property type="protein sequence ID" value="QJC27955.1"/>
    <property type="molecule type" value="Genomic_DNA"/>
</dbReference>
<gene>
    <name evidence="1" type="ORF">ANPL_04560</name>
</gene>
<evidence type="ECO:0000313" key="2">
    <source>
        <dbReference type="Proteomes" id="UP000500930"/>
    </source>
</evidence>
<evidence type="ECO:0000313" key="1">
    <source>
        <dbReference type="EMBL" id="QJC27955.1"/>
    </source>
</evidence>
<proteinExistence type="predicted"/>
<sequence>MLVGVPHVCPKLPVCRSSSVTAFPQQRPAFDCNTGAVWGRIYCLAVHCPQLPTCPRRVFSQRIRPSQVCKPPTQRAVTRQRTHSLRGTSRFLRRKVNIIYATPRLRSYPRYATPTAPAWHGVVQTIIHRNLLITNLGVN</sequence>
<name>A0A858PZC6_9RICK</name>
<reference evidence="1 2" key="1">
    <citation type="journal article" date="2020" name="Pathogens">
        <title>First Whole Genome Sequence of Anaplasma platys, an Obligate Intracellular Rickettsial Pathogen of Dogs.</title>
        <authorList>
            <person name="Llanes A."/>
            <person name="Rajeev S."/>
        </authorList>
    </citation>
    <scope>NUCLEOTIDE SEQUENCE [LARGE SCALE GENOMIC DNA]</scope>
    <source>
        <strain evidence="1 2">S3</strain>
    </source>
</reference>
<dbReference type="Proteomes" id="UP000500930">
    <property type="component" value="Chromosome"/>
</dbReference>
<keyword evidence="2" id="KW-1185">Reference proteome</keyword>
<organism evidence="1 2">
    <name type="scientific">Anaplasma platys</name>
    <dbReference type="NCBI Taxonomy" id="949"/>
    <lineage>
        <taxon>Bacteria</taxon>
        <taxon>Pseudomonadati</taxon>
        <taxon>Pseudomonadota</taxon>
        <taxon>Alphaproteobacteria</taxon>
        <taxon>Rickettsiales</taxon>
        <taxon>Anaplasmataceae</taxon>
        <taxon>Anaplasma</taxon>
    </lineage>
</organism>